<proteinExistence type="predicted"/>
<gene>
    <name evidence="1" type="ORF">A7P95_09160</name>
</gene>
<name>A0A1A9RVG9_9NEIS</name>
<evidence type="ECO:0000313" key="2">
    <source>
        <dbReference type="Proteomes" id="UP000077885"/>
    </source>
</evidence>
<keyword evidence="2" id="KW-1185">Reference proteome</keyword>
<sequence>MQQNNQSPKFKVILPEGFSLERPKQVITQPADSGRADIEEIIRQERVCREAEAEADELMLNMLRGAGRGLK</sequence>
<dbReference type="Proteomes" id="UP000077885">
    <property type="component" value="Unassembled WGS sequence"/>
</dbReference>
<comment type="caution">
    <text evidence="1">The sequence shown here is derived from an EMBL/GenBank/DDBJ whole genome shotgun (WGS) entry which is preliminary data.</text>
</comment>
<organism evidence="1 2">
    <name type="scientific">Eikenella longinqua</name>
    <dbReference type="NCBI Taxonomy" id="1795827"/>
    <lineage>
        <taxon>Bacteria</taxon>
        <taxon>Pseudomonadati</taxon>
        <taxon>Pseudomonadota</taxon>
        <taxon>Betaproteobacteria</taxon>
        <taxon>Neisseriales</taxon>
        <taxon>Neisseriaceae</taxon>
        <taxon>Eikenella</taxon>
    </lineage>
</organism>
<dbReference type="RefSeq" id="WP_067594346.1">
    <property type="nucleotide sequence ID" value="NZ_LXSL01000029.1"/>
</dbReference>
<dbReference type="EMBL" id="LXSL01000029">
    <property type="protein sequence ID" value="OAM26495.1"/>
    <property type="molecule type" value="Genomic_DNA"/>
</dbReference>
<dbReference type="STRING" id="1795827.A7P95_09160"/>
<reference evidence="2" key="1">
    <citation type="submission" date="2016-05" db="EMBL/GenBank/DDBJ databases">
        <title>Draft genome of Corynebacterium afermentans subsp. afermentans LCDC 88199T.</title>
        <authorList>
            <person name="Bernier A.-M."/>
            <person name="Bernard K."/>
        </authorList>
    </citation>
    <scope>NUCLEOTIDE SEQUENCE [LARGE SCALE GENOMIC DNA]</scope>
    <source>
        <strain evidence="2">NML02-A-017</strain>
    </source>
</reference>
<evidence type="ECO:0000313" key="1">
    <source>
        <dbReference type="EMBL" id="OAM26495.1"/>
    </source>
</evidence>
<dbReference type="OrthoDB" id="8611782at2"/>
<dbReference type="AlphaFoldDB" id="A0A1A9RVG9"/>
<protein>
    <submittedName>
        <fullName evidence="1">Uncharacterized protein</fullName>
    </submittedName>
</protein>
<accession>A0A1A9RVG9</accession>